<organism evidence="2 3">
    <name type="scientific">Euphydryas editha</name>
    <name type="common">Edith's checkerspot</name>
    <dbReference type="NCBI Taxonomy" id="104508"/>
    <lineage>
        <taxon>Eukaryota</taxon>
        <taxon>Metazoa</taxon>
        <taxon>Ecdysozoa</taxon>
        <taxon>Arthropoda</taxon>
        <taxon>Hexapoda</taxon>
        <taxon>Insecta</taxon>
        <taxon>Pterygota</taxon>
        <taxon>Neoptera</taxon>
        <taxon>Endopterygota</taxon>
        <taxon>Lepidoptera</taxon>
        <taxon>Glossata</taxon>
        <taxon>Ditrysia</taxon>
        <taxon>Papilionoidea</taxon>
        <taxon>Nymphalidae</taxon>
        <taxon>Nymphalinae</taxon>
        <taxon>Euphydryas</taxon>
    </lineage>
</organism>
<reference evidence="2" key="1">
    <citation type="submission" date="2022-03" db="EMBL/GenBank/DDBJ databases">
        <authorList>
            <person name="Tunstrom K."/>
        </authorList>
    </citation>
    <scope>NUCLEOTIDE SEQUENCE</scope>
</reference>
<dbReference type="InterPro" id="IPR000477">
    <property type="entry name" value="RT_dom"/>
</dbReference>
<feature type="domain" description="Reverse transcriptase" evidence="1">
    <location>
        <begin position="332"/>
        <end position="614"/>
    </location>
</feature>
<evidence type="ECO:0000259" key="1">
    <source>
        <dbReference type="PROSITE" id="PS50878"/>
    </source>
</evidence>
<dbReference type="Pfam" id="PF00078">
    <property type="entry name" value="RVT_1"/>
    <property type="match status" value="1"/>
</dbReference>
<dbReference type="CDD" id="cd01650">
    <property type="entry name" value="RT_nLTR_like"/>
    <property type="match status" value="1"/>
</dbReference>
<dbReference type="GO" id="GO:0071897">
    <property type="term" value="P:DNA biosynthetic process"/>
    <property type="evidence" value="ECO:0007669"/>
    <property type="project" value="UniProtKB-ARBA"/>
</dbReference>
<comment type="caution">
    <text evidence="2">The sequence shown here is derived from an EMBL/GenBank/DDBJ whole genome shotgun (WGS) entry which is preliminary data.</text>
</comment>
<dbReference type="PROSITE" id="PS50878">
    <property type="entry name" value="RT_POL"/>
    <property type="match status" value="1"/>
</dbReference>
<dbReference type="AlphaFoldDB" id="A0AAU9U3T2"/>
<dbReference type="PANTHER" id="PTHR33332">
    <property type="entry name" value="REVERSE TRANSCRIPTASE DOMAIN-CONTAINING PROTEIN"/>
    <property type="match status" value="1"/>
</dbReference>
<sequence length="810" mass="92509">MVGDININLLSGRNDPNVDSYLNLFASHGMLTGHLLPTRLRNCLDHVMFKSPNCLVTLVLDTDITDHAPILSFCDYKVKFHPVRRVVPRLDIASIVNHLEQADYSPVLTSRDPNYATNVLIAFISDTITNNTIATIIPNKNRILKPWITPGLLRCIRNRDYLFRKFKKHPNDIILKTTFTRYRNFCNNLLKKLKREYERNEFLRVKKNPAKVWAFIKKIANLNPEQSNSAELLRICAKPSDSVDAVNNFFANVGKNLAERKIKSSRDEDDKLCPIPVSLKSMSMIKVDNDEVKFFILQLRDKCAVGWDGISSMVVKAAVHVLVPLLTHIFNLCLERGVFPLAFKKALVHPVFKNGDRSNINNYRPISVLTTLSKVFEKILNKRLVNYLTVNNILSNSQFGFRAGKSTEDAVVTLTGKIIQNFDQKIKTVGIFLDLSKAFDTVSIPKLINKLEQIGIRGIALDIFKSYLSDRQQSVVVEGFTSDSVYLNFGVPQGSVLGPTLFLIYVNDLCSLKIPNCDIISYADDTALIVSGSTWKDVKEHSESAISIVTKWLNRNLLTLNLNKTKLITFAPNRLSQAPSPFTVRVHDCDNLFDTCNCDVLECTSCIRYLGVMVDTSLSWKQHIESVSSRTRKLMYVFKSIRSIADPQFMRSVYYALTQSILSYCIIAWGNSPKNLMLRVERAQIAVLKVMLNKPILFSTSALYSIAKVLTVRQLFILQTILRKHSELPYDPNVNNNKRRSYNICQYKPCRTVVASRHYYYMSCTLYNLANKILNIYPLTRARCKRRCTDYLLKQSYEDSEQFVKSWCRN</sequence>
<keyword evidence="3" id="KW-1185">Reference proteome</keyword>
<proteinExistence type="predicted"/>
<dbReference type="SUPFAM" id="SSF56672">
    <property type="entry name" value="DNA/RNA polymerases"/>
    <property type="match status" value="1"/>
</dbReference>
<dbReference type="Proteomes" id="UP001153954">
    <property type="component" value="Unassembled WGS sequence"/>
</dbReference>
<gene>
    <name evidence="2" type="ORF">EEDITHA_LOCUS8132</name>
</gene>
<accession>A0AAU9U3T2</accession>
<evidence type="ECO:0000313" key="3">
    <source>
        <dbReference type="Proteomes" id="UP001153954"/>
    </source>
</evidence>
<dbReference type="EMBL" id="CAKOGL010000011">
    <property type="protein sequence ID" value="CAH2092370.1"/>
    <property type="molecule type" value="Genomic_DNA"/>
</dbReference>
<dbReference type="InterPro" id="IPR043502">
    <property type="entry name" value="DNA/RNA_pol_sf"/>
</dbReference>
<protein>
    <recommendedName>
        <fullName evidence="1">Reverse transcriptase domain-containing protein</fullName>
    </recommendedName>
</protein>
<name>A0AAU9U3T2_EUPED</name>
<evidence type="ECO:0000313" key="2">
    <source>
        <dbReference type="EMBL" id="CAH2092370.1"/>
    </source>
</evidence>